<dbReference type="PANTHER" id="PTHR45699">
    <property type="entry name" value="60S ACIDIC RIBOSOMAL PROTEIN P0"/>
    <property type="match status" value="1"/>
</dbReference>
<proteinExistence type="inferred from homology"/>
<dbReference type="SUPFAM" id="SSF49899">
    <property type="entry name" value="Concanavalin A-like lectins/glucanases"/>
    <property type="match status" value="1"/>
</dbReference>
<dbReference type="Pfam" id="PF17777">
    <property type="entry name" value="RL10P_insert"/>
    <property type="match status" value="1"/>
</dbReference>
<keyword evidence="7" id="KW-0472">Membrane</keyword>
<dbReference type="GO" id="GO:0003735">
    <property type="term" value="F:structural constituent of ribosome"/>
    <property type="evidence" value="ECO:0007669"/>
    <property type="project" value="TreeGrafter"/>
</dbReference>
<dbReference type="Pfam" id="PF00466">
    <property type="entry name" value="Ribosomal_L10"/>
    <property type="match status" value="1"/>
</dbReference>
<dbReference type="InterPro" id="IPR043141">
    <property type="entry name" value="Ribosomal_uL10-like_sf"/>
</dbReference>
<keyword evidence="7" id="KW-1133">Transmembrane helix</keyword>
<reference evidence="10" key="1">
    <citation type="submission" date="2021-01" db="EMBL/GenBank/DDBJ databases">
        <authorList>
            <person name="Bezrukov I."/>
        </authorList>
    </citation>
    <scope>NUCLEOTIDE SEQUENCE</scope>
</reference>
<dbReference type="InterPro" id="IPR001790">
    <property type="entry name" value="Ribosomal_uL10"/>
</dbReference>
<comment type="function">
    <text evidence="1">Ribosomal protein P0 is the functional equivalent of E.coli protein L10.</text>
</comment>
<dbReference type="GO" id="GO:0022625">
    <property type="term" value="C:cytosolic large ribosomal subunit"/>
    <property type="evidence" value="ECO:0007669"/>
    <property type="project" value="TreeGrafter"/>
</dbReference>
<comment type="similarity">
    <text evidence="2">Belongs to the universal ribosomal protein uL10 family.</text>
</comment>
<feature type="domain" description="Large ribosomal subunit protein uL10-like insertion" evidence="9">
    <location>
        <begin position="113"/>
        <end position="182"/>
    </location>
</feature>
<evidence type="ECO:0000259" key="8">
    <source>
        <dbReference type="Pfam" id="PF00139"/>
    </source>
</evidence>
<organism evidence="10 11">
    <name type="scientific">Arabidopsis arenosa</name>
    <name type="common">Sand rock-cress</name>
    <name type="synonym">Cardaminopsis arenosa</name>
    <dbReference type="NCBI Taxonomy" id="38785"/>
    <lineage>
        <taxon>Eukaryota</taxon>
        <taxon>Viridiplantae</taxon>
        <taxon>Streptophyta</taxon>
        <taxon>Embryophyta</taxon>
        <taxon>Tracheophyta</taxon>
        <taxon>Spermatophyta</taxon>
        <taxon>Magnoliopsida</taxon>
        <taxon>eudicotyledons</taxon>
        <taxon>Gunneridae</taxon>
        <taxon>Pentapetalae</taxon>
        <taxon>rosids</taxon>
        <taxon>malvids</taxon>
        <taxon>Brassicales</taxon>
        <taxon>Brassicaceae</taxon>
        <taxon>Camelineae</taxon>
        <taxon>Arabidopsis</taxon>
    </lineage>
</organism>
<dbReference type="GO" id="GO:0002181">
    <property type="term" value="P:cytoplasmic translation"/>
    <property type="evidence" value="ECO:0007669"/>
    <property type="project" value="TreeGrafter"/>
</dbReference>
<evidence type="ECO:0000313" key="10">
    <source>
        <dbReference type="EMBL" id="CAE5966627.1"/>
    </source>
</evidence>
<dbReference type="Gene3D" id="3.30.70.1730">
    <property type="match status" value="1"/>
</dbReference>
<dbReference type="Proteomes" id="UP000682877">
    <property type="component" value="Chromosome 3"/>
</dbReference>
<evidence type="ECO:0000256" key="1">
    <source>
        <dbReference type="ARBA" id="ARBA00002200"/>
    </source>
</evidence>
<dbReference type="GO" id="GO:0030246">
    <property type="term" value="F:carbohydrate binding"/>
    <property type="evidence" value="ECO:0007669"/>
    <property type="project" value="UniProtKB-KW"/>
</dbReference>
<dbReference type="GO" id="GO:0070180">
    <property type="term" value="F:large ribosomal subunit rRNA binding"/>
    <property type="evidence" value="ECO:0007669"/>
    <property type="project" value="TreeGrafter"/>
</dbReference>
<keyword evidence="5" id="KW-0689">Ribosomal protein</keyword>
<keyword evidence="11" id="KW-1185">Reference proteome</keyword>
<dbReference type="InterPro" id="IPR013320">
    <property type="entry name" value="ConA-like_dom_sf"/>
</dbReference>
<evidence type="ECO:0000256" key="4">
    <source>
        <dbReference type="ARBA" id="ARBA00022734"/>
    </source>
</evidence>
<gene>
    <name evidence="10" type="ORF">AARE701A_LOCUS6714</name>
</gene>
<keyword evidence="4" id="KW-0430">Lectin</keyword>
<dbReference type="AlphaFoldDB" id="A0A8S1ZTK5"/>
<name>A0A8S1ZTK5_ARAAE</name>
<dbReference type="Pfam" id="PF00428">
    <property type="entry name" value="Ribosomal_60s"/>
    <property type="match status" value="1"/>
</dbReference>
<evidence type="ECO:0000259" key="9">
    <source>
        <dbReference type="Pfam" id="PF17777"/>
    </source>
</evidence>
<dbReference type="Pfam" id="PF00139">
    <property type="entry name" value="Lectin_legB"/>
    <property type="match status" value="1"/>
</dbReference>
<feature type="domain" description="Legume lectin" evidence="8">
    <location>
        <begin position="321"/>
        <end position="550"/>
    </location>
</feature>
<dbReference type="GO" id="GO:0000027">
    <property type="term" value="P:ribosomal large subunit assembly"/>
    <property type="evidence" value="ECO:0007669"/>
    <property type="project" value="TreeGrafter"/>
</dbReference>
<feature type="transmembrane region" description="Helical" evidence="7">
    <location>
        <begin position="585"/>
        <end position="610"/>
    </location>
</feature>
<evidence type="ECO:0000256" key="2">
    <source>
        <dbReference type="ARBA" id="ARBA00008889"/>
    </source>
</evidence>
<evidence type="ECO:0000256" key="7">
    <source>
        <dbReference type="SAM" id="Phobius"/>
    </source>
</evidence>
<evidence type="ECO:0000256" key="5">
    <source>
        <dbReference type="ARBA" id="ARBA00022980"/>
    </source>
</evidence>
<comment type="subunit">
    <text evidence="3">P0 forms a pentameric complex by interaction with dimers of P1 and P2.</text>
</comment>
<dbReference type="FunFam" id="3.90.105.20:FF:000001">
    <property type="entry name" value="60S acidic ribosomal protein P0"/>
    <property type="match status" value="1"/>
</dbReference>
<dbReference type="InterPro" id="IPR001220">
    <property type="entry name" value="Legume_lectin_dom"/>
</dbReference>
<evidence type="ECO:0000256" key="6">
    <source>
        <dbReference type="ARBA" id="ARBA00023274"/>
    </source>
</evidence>
<dbReference type="Gene3D" id="2.60.120.200">
    <property type="match status" value="1"/>
</dbReference>
<protein>
    <recommendedName>
        <fullName evidence="12">60S ribosomal protein L10P insertion domain-containing protein</fullName>
    </recommendedName>
</protein>
<evidence type="ECO:0000313" key="11">
    <source>
        <dbReference type="Proteomes" id="UP000682877"/>
    </source>
</evidence>
<evidence type="ECO:0000256" key="3">
    <source>
        <dbReference type="ARBA" id="ARBA00011521"/>
    </source>
</evidence>
<dbReference type="SUPFAM" id="SSF160369">
    <property type="entry name" value="Ribosomal protein L10-like"/>
    <property type="match status" value="1"/>
</dbReference>
<sequence length="640" mass="69639">MVKATKAEKKIAYDSKLCQLIDEYSQILVVAADNVGSTQLQNIRKGLRGDSVVLMGKNTMMKRSVRIHSENTGNTAILNLLPLLQGNVGLIFTKGDLKEVSEEVAKYKVGAPARVGLVAPIDVVVQPGNTGLDPSQTSFFQVLNIPTKINKGTVEIITPVELIKQGDRVGSSEAALLAKLGIRPFSYGLVVQSVYDNGSVFSPEVLDLTEDQLVEKFASGISMVTSLALAISYPTLAAAPHMFINAYKNALAIAVATEYTFPQAEKVKEFLKDPSKFAVAAVAVSADAGGGGGAQAAAKVEEKKEESDEEDYEGGFGVNFTFSFDGFVKSPSFDKSVALFGDSKLVNDSSSIQLTDSVSQSEGRVFYRKPIHLFKGKERNSVIFSTYFSFSMPNEIGDVLGFVMVPSTLDLSLFGKKDYSSSALGFLLEYAKNETVVAFEFDISKRGNRARILIGRPQSAEIRNLSFVGDLMMNNGGTLSCMIDYEASSKRMMVRFRKRGSIKLFDPFFSFSVDLEKLWKGGEVMVGLSSANGNSSKPHFLHSWSFEIRHLDPIWVQPTPFGPNEGLKPDVSTEVEEGRERSECIWRMLGTLVLGAVCGALGAMSAMYLWTICGVRRSMVVVPEECAVSIVVVDVKDGKK</sequence>
<evidence type="ECO:0008006" key="12">
    <source>
        <dbReference type="Google" id="ProtNLM"/>
    </source>
</evidence>
<dbReference type="CDD" id="cd06899">
    <property type="entry name" value="lectin_legume_LecRK_Arcelin_ConA"/>
    <property type="match status" value="1"/>
</dbReference>
<keyword evidence="7" id="KW-0812">Transmembrane</keyword>
<dbReference type="InterPro" id="IPR043164">
    <property type="entry name" value="Ribosomal_uL10-like_insert_sf"/>
</dbReference>
<dbReference type="EMBL" id="LR999453">
    <property type="protein sequence ID" value="CAE5966627.1"/>
    <property type="molecule type" value="Genomic_DNA"/>
</dbReference>
<dbReference type="InterPro" id="IPR050323">
    <property type="entry name" value="Ribosomal_protein_uL10"/>
</dbReference>
<dbReference type="Gene3D" id="3.90.105.20">
    <property type="match status" value="1"/>
</dbReference>
<keyword evidence="6" id="KW-0687">Ribonucleoprotein</keyword>
<dbReference type="PANTHER" id="PTHR45699:SF25">
    <property type="entry name" value="LARGE RIBOSOMAL SUBUNIT PROTEIN UL10X-RELATED"/>
    <property type="match status" value="1"/>
</dbReference>
<dbReference type="InterPro" id="IPR040637">
    <property type="entry name" value="Ribosomal_uL10-like_insert"/>
</dbReference>
<accession>A0A8S1ZTK5</accession>
<dbReference type="CDD" id="cd05795">
    <property type="entry name" value="Ribosomal_P0_L10e"/>
    <property type="match status" value="1"/>
</dbReference>